<evidence type="ECO:0000259" key="2">
    <source>
        <dbReference type="Pfam" id="PF03101"/>
    </source>
</evidence>
<feature type="coiled-coil region" evidence="1">
    <location>
        <begin position="7"/>
        <end position="62"/>
    </location>
</feature>
<organism evidence="3 4">
    <name type="scientific">Colocasia esculenta</name>
    <name type="common">Wild taro</name>
    <name type="synonym">Arum esculentum</name>
    <dbReference type="NCBI Taxonomy" id="4460"/>
    <lineage>
        <taxon>Eukaryota</taxon>
        <taxon>Viridiplantae</taxon>
        <taxon>Streptophyta</taxon>
        <taxon>Embryophyta</taxon>
        <taxon>Tracheophyta</taxon>
        <taxon>Spermatophyta</taxon>
        <taxon>Magnoliopsida</taxon>
        <taxon>Liliopsida</taxon>
        <taxon>Araceae</taxon>
        <taxon>Aroideae</taxon>
        <taxon>Colocasieae</taxon>
        <taxon>Colocasia</taxon>
    </lineage>
</organism>
<feature type="domain" description="FAR1" evidence="2">
    <location>
        <begin position="84"/>
        <end position="167"/>
    </location>
</feature>
<keyword evidence="4" id="KW-1185">Reference proteome</keyword>
<dbReference type="InterPro" id="IPR004330">
    <property type="entry name" value="FAR1_DNA_bnd_dom"/>
</dbReference>
<dbReference type="Pfam" id="PF03101">
    <property type="entry name" value="FAR1"/>
    <property type="match status" value="2"/>
</dbReference>
<dbReference type="OrthoDB" id="10036779at2759"/>
<dbReference type="EMBL" id="NMUH01000537">
    <property type="protein sequence ID" value="MQL80964.1"/>
    <property type="molecule type" value="Genomic_DNA"/>
</dbReference>
<evidence type="ECO:0000256" key="1">
    <source>
        <dbReference type="SAM" id="Coils"/>
    </source>
</evidence>
<evidence type="ECO:0000313" key="3">
    <source>
        <dbReference type="EMBL" id="MQL80964.1"/>
    </source>
</evidence>
<dbReference type="PANTHER" id="PTHR33566:SF6">
    <property type="entry name" value="PROTEIN DEFECTIVE IN MERISTEM SILENCING 3"/>
    <property type="match status" value="1"/>
</dbReference>
<comment type="caution">
    <text evidence="3">The sequence shown here is derived from an EMBL/GenBank/DDBJ whole genome shotgun (WGS) entry which is preliminary data.</text>
</comment>
<feature type="domain" description="FAR1" evidence="2">
    <location>
        <begin position="251"/>
        <end position="335"/>
    </location>
</feature>
<sequence>QHLEDDLQKLALKIEHHEENMRSLKSQINKIDEFINDMQDFNVQLENDASETSSKIENIKDNAIDRLQPSEGMEFDTVEEAQIFYNTYAKNTGFVITTVDSKFSDGKCLRKLLACRKYGEPRRDPTAPVHRYSPKVGCTASVKVKLDKVSGKWRLHNVVIEHNHYLSPLAVSGLRSCKRICTSKEAKVRNMHRVGTSTSNIAIKYKRLPLQLENDAQKIPTEIGNLKGNATDVVQPSKGMEFDTVEQAQIFYNTYAKSTGFGITTVESNSRDGKCVYKHFACWKYGAPRRIPTARVHRPSHKVGCMASIKVKFDKASGKLTLSDVIIEHNHELNPLSCVYLRSHQRTCTSEKAEVKGIHAEGISTSNAVSCIPKRESGMHQLQFTDKDSRSLFDGEHQTPLEEAKKKKKAFLDSWRALEKLKALQRVARAIHLIYVVYPMCRLHRTTGCQLTMHPSALPEEDAWKVTCRQAEEQTIEHILKQDKTAAAIACSMTNCHALQATKLPLIKDVLGVVATLGKVNDENISRLLSEYAGLEMMLAIVCKNYESVKALEEYDRDGVIDKNAGLHELGPSIGRLLDGRFLVICLENLRQVSNYFVGGAYTGEFAADDPQRQLALLKPKLPSGKCPPGFLGFAVNMISVDMKYVSCITSNGHGLRETLFYSLFSHLQVYRSREEMRLAIPFISDGAISLDGGIIKGAGLFSLGERIFSDSLFTWSNLGSAHNMSPPLFIKNFVIYVKCGIVIPNNHSCPAGGYGINFIFDSRHGLGSMVFLNRKGREEVRDDVEVRFPVCSGLSNVPLNIKEKLKIMKWEKEMHAEDFQREEVLFNHATDLFNSKKQELLQHLREAAQYVNQVSLRSEHSLETIRVLPETGPMSDPGFCQLEKCQPILQGATAELLHCFSQQQIPDCQVWLLFLRKRKRETVSEGLVDLRKSDGLDVNLNDQDAN</sequence>
<dbReference type="PANTHER" id="PTHR33566">
    <property type="entry name" value="EN/SPM-LIKE TRANSPOSON-RELATED"/>
    <property type="match status" value="1"/>
</dbReference>
<evidence type="ECO:0000313" key="4">
    <source>
        <dbReference type="Proteomes" id="UP000652761"/>
    </source>
</evidence>
<accession>A0A843UG44</accession>
<protein>
    <recommendedName>
        <fullName evidence="2">FAR1 domain-containing protein</fullName>
    </recommendedName>
</protein>
<gene>
    <name evidence="3" type="ORF">Taro_013402</name>
</gene>
<dbReference type="AlphaFoldDB" id="A0A843UG44"/>
<keyword evidence="1" id="KW-0175">Coiled coil</keyword>
<dbReference type="Proteomes" id="UP000652761">
    <property type="component" value="Unassembled WGS sequence"/>
</dbReference>
<reference evidence="3" key="1">
    <citation type="submission" date="2017-07" db="EMBL/GenBank/DDBJ databases">
        <title>Taro Niue Genome Assembly and Annotation.</title>
        <authorList>
            <person name="Atibalentja N."/>
            <person name="Keating K."/>
            <person name="Fields C.J."/>
        </authorList>
    </citation>
    <scope>NUCLEOTIDE SEQUENCE</scope>
    <source>
        <strain evidence="3">Niue_2</strain>
        <tissue evidence="3">Leaf</tissue>
    </source>
</reference>
<feature type="non-terminal residue" evidence="3">
    <location>
        <position position="1"/>
    </location>
</feature>
<name>A0A843UG44_COLES</name>
<proteinExistence type="predicted"/>